<dbReference type="RefSeq" id="WP_275031188.1">
    <property type="nucleotide sequence ID" value="NZ_CP118615.1"/>
</dbReference>
<dbReference type="PANTHER" id="PTHR43355:SF2">
    <property type="entry name" value="FLAVIN REDUCTASE (NADPH)"/>
    <property type="match status" value="1"/>
</dbReference>
<dbReference type="PANTHER" id="PTHR43355">
    <property type="entry name" value="FLAVIN REDUCTASE (NADPH)"/>
    <property type="match status" value="1"/>
</dbReference>
<dbReference type="InterPro" id="IPR016040">
    <property type="entry name" value="NAD(P)-bd_dom"/>
</dbReference>
<evidence type="ECO:0000313" key="2">
    <source>
        <dbReference type="EMBL" id="WDZ84609.1"/>
    </source>
</evidence>
<reference evidence="2 3" key="1">
    <citation type="submission" date="2023-02" db="EMBL/GenBank/DDBJ databases">
        <authorList>
            <person name="Mo P."/>
        </authorList>
    </citation>
    <scope>NUCLEOTIDE SEQUENCE [LARGE SCALE GENOMIC DNA]</scope>
    <source>
        <strain evidence="2 3">HUAS 3</strain>
    </source>
</reference>
<dbReference type="Gene3D" id="3.40.50.720">
    <property type="entry name" value="NAD(P)-binding Rossmann-like Domain"/>
    <property type="match status" value="1"/>
</dbReference>
<name>A0ABY7ZRX8_9ACTN</name>
<evidence type="ECO:0000259" key="1">
    <source>
        <dbReference type="Pfam" id="PF13460"/>
    </source>
</evidence>
<dbReference type="Pfam" id="PF13460">
    <property type="entry name" value="NAD_binding_10"/>
    <property type="match status" value="1"/>
</dbReference>
<keyword evidence="3" id="KW-1185">Reference proteome</keyword>
<sequence length="221" mass="22669">MDGIVVFGAGGRAGRAVTGEAVRRGHPVTAVVRDPNRYPGLAAPGVTLLAGDVTDPAATARIVPGHLGAVAAVTPASDPGALAALDRFDDGFYVRAVDALLAGAGVPRVVLIGLFATLLDGTGRRVLDDPAVFPASLRAFALAHDAGLDRLRAARTPVDWLVLTPPAMLDPAGPRTGRYRVGGDTVPTDGSGPLSYADLAVATLDEIESPTRHRTRVAVYA</sequence>
<dbReference type="InterPro" id="IPR036291">
    <property type="entry name" value="NAD(P)-bd_dom_sf"/>
</dbReference>
<dbReference type="InterPro" id="IPR051606">
    <property type="entry name" value="Polyketide_Oxido-like"/>
</dbReference>
<gene>
    <name evidence="2" type="ORF">PVK37_29975</name>
</gene>
<dbReference type="SUPFAM" id="SSF51735">
    <property type="entry name" value="NAD(P)-binding Rossmann-fold domains"/>
    <property type="match status" value="1"/>
</dbReference>
<proteinExistence type="predicted"/>
<dbReference type="EMBL" id="CP118615">
    <property type="protein sequence ID" value="WDZ84609.1"/>
    <property type="molecule type" value="Genomic_DNA"/>
</dbReference>
<evidence type="ECO:0000313" key="3">
    <source>
        <dbReference type="Proteomes" id="UP001219605"/>
    </source>
</evidence>
<accession>A0ABY7ZRX8</accession>
<dbReference type="Proteomes" id="UP001219605">
    <property type="component" value="Chromosome"/>
</dbReference>
<feature type="domain" description="NAD(P)-binding" evidence="1">
    <location>
        <begin position="8"/>
        <end position="209"/>
    </location>
</feature>
<organism evidence="2 3">
    <name type="scientific">Micromonospora cathayae</name>
    <dbReference type="NCBI Taxonomy" id="3028804"/>
    <lineage>
        <taxon>Bacteria</taxon>
        <taxon>Bacillati</taxon>
        <taxon>Actinomycetota</taxon>
        <taxon>Actinomycetes</taxon>
        <taxon>Micromonosporales</taxon>
        <taxon>Micromonosporaceae</taxon>
        <taxon>Micromonospora</taxon>
    </lineage>
</organism>
<protein>
    <submittedName>
        <fullName evidence="2">NAD(P)H-binding protein</fullName>
    </submittedName>
</protein>